<organism evidence="10">
    <name type="scientific">hydrothermal vent metagenome</name>
    <dbReference type="NCBI Taxonomy" id="652676"/>
    <lineage>
        <taxon>unclassified sequences</taxon>
        <taxon>metagenomes</taxon>
        <taxon>ecological metagenomes</taxon>
    </lineage>
</organism>
<dbReference type="PRINTS" id="PR00604">
    <property type="entry name" value="CYTCHRMECIAB"/>
</dbReference>
<dbReference type="InterPro" id="IPR002327">
    <property type="entry name" value="Cyt_c_1A/1B"/>
</dbReference>
<dbReference type="AlphaFoldDB" id="A0A3B0SF71"/>
<dbReference type="GO" id="GO:0046872">
    <property type="term" value="F:metal ion binding"/>
    <property type="evidence" value="ECO:0007669"/>
    <property type="project" value="UniProtKB-KW"/>
</dbReference>
<feature type="domain" description="Cytochrome c" evidence="9">
    <location>
        <begin position="33"/>
        <end position="133"/>
    </location>
</feature>
<keyword evidence="3" id="KW-1003">Cell membrane</keyword>
<dbReference type="Pfam" id="PF00034">
    <property type="entry name" value="Cytochrom_C"/>
    <property type="match status" value="1"/>
</dbReference>
<reference evidence="10" key="1">
    <citation type="submission" date="2018-06" db="EMBL/GenBank/DDBJ databases">
        <authorList>
            <person name="Zhirakovskaya E."/>
        </authorList>
    </citation>
    <scope>NUCLEOTIDE SEQUENCE</scope>
</reference>
<gene>
    <name evidence="10" type="ORF">MNBD_ALPHA07-461</name>
</gene>
<dbReference type="GO" id="GO:0009055">
    <property type="term" value="F:electron transfer activity"/>
    <property type="evidence" value="ECO:0007669"/>
    <property type="project" value="InterPro"/>
</dbReference>
<name>A0A3B0SF71_9ZZZZ</name>
<accession>A0A3B0SF71</accession>
<keyword evidence="8" id="KW-0472">Membrane</keyword>
<comment type="subcellular location">
    <subcellularLocation>
        <location evidence="1">Cell membrane</location>
    </subcellularLocation>
</comment>
<proteinExistence type="predicted"/>
<dbReference type="InterPro" id="IPR036909">
    <property type="entry name" value="Cyt_c-like_dom_sf"/>
</dbReference>
<evidence type="ECO:0000256" key="8">
    <source>
        <dbReference type="ARBA" id="ARBA00023136"/>
    </source>
</evidence>
<keyword evidence="2" id="KW-0813">Transport</keyword>
<evidence type="ECO:0000256" key="6">
    <source>
        <dbReference type="ARBA" id="ARBA00022982"/>
    </source>
</evidence>
<evidence type="ECO:0000256" key="7">
    <source>
        <dbReference type="ARBA" id="ARBA00023004"/>
    </source>
</evidence>
<dbReference type="Gene3D" id="1.10.760.10">
    <property type="entry name" value="Cytochrome c-like domain"/>
    <property type="match status" value="2"/>
</dbReference>
<evidence type="ECO:0000259" key="9">
    <source>
        <dbReference type="PROSITE" id="PS51007"/>
    </source>
</evidence>
<dbReference type="InterPro" id="IPR009056">
    <property type="entry name" value="Cyt_c-like_dom"/>
</dbReference>
<evidence type="ECO:0000256" key="2">
    <source>
        <dbReference type="ARBA" id="ARBA00022448"/>
    </source>
</evidence>
<evidence type="ECO:0000256" key="1">
    <source>
        <dbReference type="ARBA" id="ARBA00004236"/>
    </source>
</evidence>
<keyword evidence="6" id="KW-0249">Electron transport</keyword>
<keyword evidence="4" id="KW-0349">Heme</keyword>
<dbReference type="GO" id="GO:0020037">
    <property type="term" value="F:heme binding"/>
    <property type="evidence" value="ECO:0007669"/>
    <property type="project" value="InterPro"/>
</dbReference>
<dbReference type="FunFam" id="1.10.760.10:FF:000026">
    <property type="entry name" value="Cytochrome C, membrane-bound"/>
    <property type="match status" value="1"/>
</dbReference>
<protein>
    <submittedName>
        <fullName evidence="10">Cytochrome c2</fullName>
    </submittedName>
</protein>
<dbReference type="SUPFAM" id="SSF46626">
    <property type="entry name" value="Cytochrome c"/>
    <property type="match status" value="2"/>
</dbReference>
<dbReference type="PROSITE" id="PS51007">
    <property type="entry name" value="CYTC"/>
    <property type="match status" value="1"/>
</dbReference>
<dbReference type="EMBL" id="UOEG01000222">
    <property type="protein sequence ID" value="VAW01192.1"/>
    <property type="molecule type" value="Genomic_DNA"/>
</dbReference>
<dbReference type="PANTHER" id="PTHR11961">
    <property type="entry name" value="CYTOCHROME C"/>
    <property type="match status" value="1"/>
</dbReference>
<evidence type="ECO:0000313" key="10">
    <source>
        <dbReference type="EMBL" id="VAW01192.1"/>
    </source>
</evidence>
<keyword evidence="7" id="KW-0408">Iron</keyword>
<evidence type="ECO:0000256" key="5">
    <source>
        <dbReference type="ARBA" id="ARBA00022723"/>
    </source>
</evidence>
<dbReference type="GO" id="GO:0005886">
    <property type="term" value="C:plasma membrane"/>
    <property type="evidence" value="ECO:0007669"/>
    <property type="project" value="UniProtKB-SubCell"/>
</dbReference>
<sequence length="248" mass="26991">MNSATSWAALSLCLSTLAATPALAELDEMLPMADIAAGERVFKKCKACHTVNQGGKNKTGPNLYGVVGRPVALVDGYKYSEALKEYAGDWSVERLDAFLTKPRAEVKGTKMGFSGLKKPQDRANLIAYLNSNSDAPITFGASQADTTGTEAADASEAPEFGVLKVAEGVETTYYTCSACHSEMIVAQQGLTRDGWEELLEWMVEEQGMSEPDEPDLAELLDYLSTNYNVDRPNFPNHQLTSKRQFEAD</sequence>
<evidence type="ECO:0000256" key="3">
    <source>
        <dbReference type="ARBA" id="ARBA00022475"/>
    </source>
</evidence>
<evidence type="ECO:0000256" key="4">
    <source>
        <dbReference type="ARBA" id="ARBA00022617"/>
    </source>
</evidence>
<keyword evidence="5" id="KW-0479">Metal-binding</keyword>